<dbReference type="STRING" id="1391654.AKJ09_07540"/>
<evidence type="ECO:0000256" key="3">
    <source>
        <dbReference type="PROSITE-ProRule" id="PRU10038"/>
    </source>
</evidence>
<dbReference type="AlphaFoldDB" id="A0A0K1Q5E7"/>
<name>A0A0K1Q5E7_9BACT</name>
<organism evidence="5 6">
    <name type="scientific">Labilithrix luteola</name>
    <dbReference type="NCBI Taxonomy" id="1391654"/>
    <lineage>
        <taxon>Bacteria</taxon>
        <taxon>Pseudomonadati</taxon>
        <taxon>Myxococcota</taxon>
        <taxon>Polyangia</taxon>
        <taxon>Polyangiales</taxon>
        <taxon>Labilitrichaceae</taxon>
        <taxon>Labilithrix</taxon>
    </lineage>
</organism>
<dbReference type="PROSITE" id="PS01173">
    <property type="entry name" value="LIPASE_GDXG_HIS"/>
    <property type="match status" value="1"/>
</dbReference>
<keyword evidence="6" id="KW-1185">Reference proteome</keyword>
<dbReference type="SUPFAM" id="SSF53474">
    <property type="entry name" value="alpha/beta-Hydrolases"/>
    <property type="match status" value="1"/>
</dbReference>
<accession>A0A0K1Q5E7</accession>
<dbReference type="Gene3D" id="3.40.50.1820">
    <property type="entry name" value="alpha/beta hydrolase"/>
    <property type="match status" value="1"/>
</dbReference>
<dbReference type="InterPro" id="IPR033140">
    <property type="entry name" value="Lipase_GDXG_put_SER_AS"/>
</dbReference>
<proteinExistence type="inferred from homology"/>
<gene>
    <name evidence="5" type="ORF">AKJ09_07540</name>
</gene>
<dbReference type="RefSeq" id="WP_146652078.1">
    <property type="nucleotide sequence ID" value="NZ_CP012333.1"/>
</dbReference>
<dbReference type="KEGG" id="llu:AKJ09_07540"/>
<sequence length="310" mass="33676">MQKPMVDDQVREVLRRAAGAPHPADVKVEEARRGLLAAVPSWSRPKRDVASVRDVEIPTSAGFVRLRLYEPDIARPAPAILYLHGGGWVRGSIETHDGLCRELAADGRCVVVSVDYRLAPENPYPAPLEDTWAALQWLANEAPGVDRSRIAVAGDSAGGTLAVALTLRAREEGGPAIAFQLLAYPPLDAACATPSFTEHAEGAMLTAAAMRWYWAQYAPDPETAASPYVSPLRANDLEGLPPAFVLTCELDPVRDDGGLWADRLRAAGVAVEHRRYPAMHIMLLMDGILEVARRARADLTATLRRALRVE</sequence>
<dbReference type="EMBL" id="CP012333">
    <property type="protein sequence ID" value="AKV00877.1"/>
    <property type="molecule type" value="Genomic_DNA"/>
</dbReference>
<evidence type="ECO:0000256" key="1">
    <source>
        <dbReference type="ARBA" id="ARBA00010515"/>
    </source>
</evidence>
<dbReference type="PANTHER" id="PTHR48081:SF8">
    <property type="entry name" value="ALPHA_BETA HYDROLASE FOLD-3 DOMAIN-CONTAINING PROTEIN-RELATED"/>
    <property type="match status" value="1"/>
</dbReference>
<comment type="similarity">
    <text evidence="1">Belongs to the 'GDXG' lipolytic enzyme family.</text>
</comment>
<dbReference type="InterPro" id="IPR002168">
    <property type="entry name" value="Lipase_GDXG_HIS_AS"/>
</dbReference>
<feature type="domain" description="Alpha/beta hydrolase fold-3" evidence="4">
    <location>
        <begin position="80"/>
        <end position="279"/>
    </location>
</feature>
<protein>
    <submittedName>
        <fullName evidence="5">Esterase/lipase</fullName>
    </submittedName>
</protein>
<evidence type="ECO:0000259" key="4">
    <source>
        <dbReference type="Pfam" id="PF07859"/>
    </source>
</evidence>
<keyword evidence="2" id="KW-0378">Hydrolase</keyword>
<dbReference type="PROSITE" id="PS01174">
    <property type="entry name" value="LIPASE_GDXG_SER"/>
    <property type="match status" value="1"/>
</dbReference>
<dbReference type="OrthoDB" id="24847at2"/>
<dbReference type="InterPro" id="IPR050300">
    <property type="entry name" value="GDXG_lipolytic_enzyme"/>
</dbReference>
<dbReference type="Proteomes" id="UP000064967">
    <property type="component" value="Chromosome"/>
</dbReference>
<feature type="active site" evidence="3">
    <location>
        <position position="156"/>
    </location>
</feature>
<dbReference type="InterPro" id="IPR013094">
    <property type="entry name" value="AB_hydrolase_3"/>
</dbReference>
<dbReference type="InterPro" id="IPR029058">
    <property type="entry name" value="AB_hydrolase_fold"/>
</dbReference>
<reference evidence="5 6" key="1">
    <citation type="submission" date="2015-08" db="EMBL/GenBank/DDBJ databases">
        <authorList>
            <person name="Babu N.S."/>
            <person name="Beckwith C.J."/>
            <person name="Beseler K.G."/>
            <person name="Brison A."/>
            <person name="Carone J.V."/>
            <person name="Caskin T.P."/>
            <person name="Diamond M."/>
            <person name="Durham M.E."/>
            <person name="Foxe J.M."/>
            <person name="Go M."/>
            <person name="Henderson B.A."/>
            <person name="Jones I.B."/>
            <person name="McGettigan J.A."/>
            <person name="Micheletti S.J."/>
            <person name="Nasrallah M.E."/>
            <person name="Ortiz D."/>
            <person name="Piller C.R."/>
            <person name="Privatt S.R."/>
            <person name="Schneider S.L."/>
            <person name="Sharp S."/>
            <person name="Smith T.C."/>
            <person name="Stanton J.D."/>
            <person name="Ullery H.E."/>
            <person name="Wilson R.J."/>
            <person name="Serrano M.G."/>
            <person name="Buck G."/>
            <person name="Lee V."/>
            <person name="Wang Y."/>
            <person name="Carvalho R."/>
            <person name="Voegtly L."/>
            <person name="Shi R."/>
            <person name="Duckworth R."/>
            <person name="Johnson A."/>
            <person name="Loviza R."/>
            <person name="Walstead R."/>
            <person name="Shah Z."/>
            <person name="Kiflezghi M."/>
            <person name="Wade K."/>
            <person name="Ball S.L."/>
            <person name="Bradley K.W."/>
            <person name="Asai D.J."/>
            <person name="Bowman C.A."/>
            <person name="Russell D.A."/>
            <person name="Pope W.H."/>
            <person name="Jacobs-Sera D."/>
            <person name="Hendrix R.W."/>
            <person name="Hatfull G.F."/>
        </authorList>
    </citation>
    <scope>NUCLEOTIDE SEQUENCE [LARGE SCALE GENOMIC DNA]</scope>
    <source>
        <strain evidence="5 6">DSM 27648</strain>
    </source>
</reference>
<evidence type="ECO:0000256" key="2">
    <source>
        <dbReference type="ARBA" id="ARBA00022801"/>
    </source>
</evidence>
<dbReference type="Pfam" id="PF07859">
    <property type="entry name" value="Abhydrolase_3"/>
    <property type="match status" value="1"/>
</dbReference>
<dbReference type="PANTHER" id="PTHR48081">
    <property type="entry name" value="AB HYDROLASE SUPERFAMILY PROTEIN C4A8.06C"/>
    <property type="match status" value="1"/>
</dbReference>
<evidence type="ECO:0000313" key="5">
    <source>
        <dbReference type="EMBL" id="AKV00877.1"/>
    </source>
</evidence>
<evidence type="ECO:0000313" key="6">
    <source>
        <dbReference type="Proteomes" id="UP000064967"/>
    </source>
</evidence>
<dbReference type="GO" id="GO:0016787">
    <property type="term" value="F:hydrolase activity"/>
    <property type="evidence" value="ECO:0007669"/>
    <property type="project" value="UniProtKB-KW"/>
</dbReference>